<organism evidence="1">
    <name type="scientific">Myoviridae sp. ctKhy9</name>
    <dbReference type="NCBI Taxonomy" id="2827677"/>
    <lineage>
        <taxon>Viruses</taxon>
        <taxon>Duplodnaviria</taxon>
        <taxon>Heunggongvirae</taxon>
        <taxon>Uroviricota</taxon>
        <taxon>Caudoviricetes</taxon>
    </lineage>
</organism>
<proteinExistence type="predicted"/>
<reference evidence="1" key="1">
    <citation type="journal article" date="2021" name="Proc. Natl. Acad. Sci. U.S.A.">
        <title>A Catalog of Tens of Thousands of Viruses from Human Metagenomes Reveals Hidden Associations with Chronic Diseases.</title>
        <authorList>
            <person name="Tisza M.J."/>
            <person name="Buck C.B."/>
        </authorList>
    </citation>
    <scope>NUCLEOTIDE SEQUENCE</scope>
    <source>
        <strain evidence="1">CtKhy9</strain>
    </source>
</reference>
<name>A0A8S5SKA6_9CAUD</name>
<evidence type="ECO:0000313" key="1">
    <source>
        <dbReference type="EMBL" id="DAF51352.1"/>
    </source>
</evidence>
<dbReference type="EMBL" id="BK032614">
    <property type="protein sequence ID" value="DAF51352.1"/>
    <property type="molecule type" value="Genomic_DNA"/>
</dbReference>
<accession>A0A8S5SKA6</accession>
<sequence length="49" mass="5870">MRSFFTSWLSSYCHHFVISSFKLRVKFRNIFVFSIHSQINLTVRPSFIG</sequence>
<protein>
    <submittedName>
        <fullName evidence="1">Uncharacterized protein</fullName>
    </submittedName>
</protein>